<sequence length="242" mass="27025">MLFRWFCASLLILAIQDVVAAGIDHIDLAQFNMVYYNLATQTGLKGELENTGRHPLTNARISFRGLGCNCLGLTCACCTGINLTAINFNRRTCTNFTYDPDEFSIKVAIMMNEREVFAYSLSAKNPPPLCVPFSYLPIINFCVRFFDIYTPGSNLHACIDFETRVVNWPILVLHFNCVKIGLDGISWTKPQDGSNAVLQAQSEASEPEVYDDVDFEHDPVFPNNHTSGLTPEEEANIGQLKL</sequence>
<dbReference type="RefSeq" id="XP_014467432.1">
    <property type="nucleotide sequence ID" value="XM_014611946.1"/>
</dbReference>
<dbReference type="Pfam" id="PF15998">
    <property type="entry name" value="DUF4773"/>
    <property type="match status" value="1"/>
</dbReference>
<dbReference type="KEGG" id="dqu:106740678"/>
<evidence type="ECO:0000256" key="1">
    <source>
        <dbReference type="SAM" id="MobiDB-lite"/>
    </source>
</evidence>
<accession>A0A6P3WNK9</accession>
<evidence type="ECO:0000313" key="5">
    <source>
        <dbReference type="RefSeq" id="XP_014467432.1"/>
    </source>
</evidence>
<evidence type="ECO:0000256" key="2">
    <source>
        <dbReference type="SAM" id="SignalP"/>
    </source>
</evidence>
<feature type="region of interest" description="Disordered" evidence="1">
    <location>
        <begin position="221"/>
        <end position="242"/>
    </location>
</feature>
<dbReference type="InterPro" id="IPR031941">
    <property type="entry name" value="DUF4773"/>
</dbReference>
<dbReference type="GeneID" id="106740678"/>
<name>A0A6P3WNK9_DINQU</name>
<feature type="signal peptide" evidence="2">
    <location>
        <begin position="1"/>
        <end position="20"/>
    </location>
</feature>
<feature type="chain" id="PRO_5027730914" evidence="2">
    <location>
        <begin position="21"/>
        <end position="242"/>
    </location>
</feature>
<organism evidence="4 5">
    <name type="scientific">Dinoponera quadriceps</name>
    <name type="common">South American ant</name>
    <dbReference type="NCBI Taxonomy" id="609295"/>
    <lineage>
        <taxon>Eukaryota</taxon>
        <taxon>Metazoa</taxon>
        <taxon>Ecdysozoa</taxon>
        <taxon>Arthropoda</taxon>
        <taxon>Hexapoda</taxon>
        <taxon>Insecta</taxon>
        <taxon>Pterygota</taxon>
        <taxon>Neoptera</taxon>
        <taxon>Endopterygota</taxon>
        <taxon>Hymenoptera</taxon>
        <taxon>Apocrita</taxon>
        <taxon>Aculeata</taxon>
        <taxon>Formicoidea</taxon>
        <taxon>Formicidae</taxon>
        <taxon>Ponerinae</taxon>
        <taxon>Ponerini</taxon>
        <taxon>Dinoponera</taxon>
    </lineage>
</organism>
<feature type="domain" description="DUF4773" evidence="3">
    <location>
        <begin position="68"/>
        <end position="184"/>
    </location>
</feature>
<protein>
    <submittedName>
        <fullName evidence="5">Uncharacterized protein LOC106740678</fullName>
    </submittedName>
</protein>
<reference evidence="5" key="1">
    <citation type="submission" date="2025-08" db="UniProtKB">
        <authorList>
            <consortium name="RefSeq"/>
        </authorList>
    </citation>
    <scope>IDENTIFICATION</scope>
</reference>
<dbReference type="PANTHER" id="PTHR36299:SF1">
    <property type="entry name" value="DUF4773 DOMAIN-CONTAINING PROTEIN"/>
    <property type="match status" value="1"/>
</dbReference>
<dbReference type="OrthoDB" id="5952164at2759"/>
<evidence type="ECO:0000313" key="4">
    <source>
        <dbReference type="Proteomes" id="UP000515204"/>
    </source>
</evidence>
<dbReference type="AlphaFoldDB" id="A0A6P3WNK9"/>
<evidence type="ECO:0000259" key="3">
    <source>
        <dbReference type="Pfam" id="PF15998"/>
    </source>
</evidence>
<proteinExistence type="predicted"/>
<gene>
    <name evidence="5" type="primary">LOC106740678</name>
</gene>
<keyword evidence="4" id="KW-1185">Reference proteome</keyword>
<keyword evidence="2" id="KW-0732">Signal</keyword>
<dbReference type="Proteomes" id="UP000515204">
    <property type="component" value="Unplaced"/>
</dbReference>
<dbReference type="PANTHER" id="PTHR36299">
    <property type="entry name" value="AGAP008005-PA"/>
    <property type="match status" value="1"/>
</dbReference>